<evidence type="ECO:0000313" key="4">
    <source>
        <dbReference type="Proteomes" id="UP000240624"/>
    </source>
</evidence>
<organism evidence="2 3">
    <name type="scientific">Limimaricola soesokkakensis</name>
    <dbReference type="NCBI Taxonomy" id="1343159"/>
    <lineage>
        <taxon>Bacteria</taxon>
        <taxon>Pseudomonadati</taxon>
        <taxon>Pseudomonadota</taxon>
        <taxon>Alphaproteobacteria</taxon>
        <taxon>Rhodobacterales</taxon>
        <taxon>Paracoccaceae</taxon>
        <taxon>Limimaricola</taxon>
    </lineage>
</organism>
<accession>A0A1X6ZQ57</accession>
<reference evidence="1 4" key="2">
    <citation type="submission" date="2018-03" db="EMBL/GenBank/DDBJ databases">
        <title>Genomic Encyclopedia of Archaeal and Bacterial Type Strains, Phase II (KMG-II): from individual species to whole genera.</title>
        <authorList>
            <person name="Goeker M."/>
        </authorList>
    </citation>
    <scope>NUCLEOTIDE SEQUENCE [LARGE SCALE GENOMIC DNA]</scope>
    <source>
        <strain evidence="1 4">DSM 29956</strain>
    </source>
</reference>
<dbReference type="EMBL" id="PYGB01000009">
    <property type="protein sequence ID" value="PSK84176.1"/>
    <property type="molecule type" value="Genomic_DNA"/>
</dbReference>
<dbReference type="RefSeq" id="WP_106535075.1">
    <property type="nucleotide sequence ID" value="NZ_FWFY01000009.1"/>
</dbReference>
<dbReference type="Proteomes" id="UP000193495">
    <property type="component" value="Unassembled WGS sequence"/>
</dbReference>
<evidence type="ECO:0008006" key="5">
    <source>
        <dbReference type="Google" id="ProtNLM"/>
    </source>
</evidence>
<name>A0A1X6ZQ57_9RHOB</name>
<evidence type="ECO:0000313" key="2">
    <source>
        <dbReference type="EMBL" id="SLN58113.1"/>
    </source>
</evidence>
<dbReference type="OrthoDB" id="2618648at2"/>
<protein>
    <recommendedName>
        <fullName evidence="5">Pyridoxamine 5'-phosphate oxidase putative domain-containing protein</fullName>
    </recommendedName>
</protein>
<proteinExistence type="predicted"/>
<reference evidence="2 3" key="1">
    <citation type="submission" date="2017-03" db="EMBL/GenBank/DDBJ databases">
        <authorList>
            <person name="Afonso C.L."/>
            <person name="Miller P.J."/>
            <person name="Scott M.A."/>
            <person name="Spackman E."/>
            <person name="Goraichik I."/>
            <person name="Dimitrov K.M."/>
            <person name="Suarez D.L."/>
            <person name="Swayne D.E."/>
        </authorList>
    </citation>
    <scope>NUCLEOTIDE SEQUENCE [LARGE SCALE GENOMIC DNA]</scope>
    <source>
        <strain evidence="2 3">CECT 8367</strain>
    </source>
</reference>
<dbReference type="Proteomes" id="UP000240624">
    <property type="component" value="Unassembled WGS sequence"/>
</dbReference>
<evidence type="ECO:0000313" key="1">
    <source>
        <dbReference type="EMBL" id="PSK84176.1"/>
    </source>
</evidence>
<dbReference type="AlphaFoldDB" id="A0A1X6ZQ57"/>
<gene>
    <name evidence="1" type="ORF">CLV79_109152</name>
    <name evidence="2" type="ORF">LOS8367_02745</name>
</gene>
<evidence type="ECO:0000313" key="3">
    <source>
        <dbReference type="Proteomes" id="UP000193495"/>
    </source>
</evidence>
<sequence length="177" mass="18967">MPSAQAPADPAETEPGLLPEAQTLVEAFCRHGASIIIGVIGLSGRPLAGVALGCTEFGPNKVRVLLSRPLNSELLHGLMRNSRIALTVSEVPTHRSIQIKGEGAVLLAAQAEDLQIAKRQLRAFRDQLIDAEYGEAFATAYCRFDPAEAVAVEFIPRAAFTQTPGPRAGERLQESVR</sequence>
<dbReference type="EMBL" id="FWFY01000009">
    <property type="protein sequence ID" value="SLN58113.1"/>
    <property type="molecule type" value="Genomic_DNA"/>
</dbReference>
<keyword evidence="4" id="KW-1185">Reference proteome</keyword>